<name>A0A6C0L3V5_9ZZZZ</name>
<proteinExistence type="predicted"/>
<sequence length="170" mass="18738">MEDSMFNNSSYQLDRLDRQTIILDIEKADGAGVDKINFSVELMEALNIDKKYNLFLDSISTLNCVDNDTSTDTMGFLLSINNFNILSSSNQQMSRKLFIPNEQSGGTGASNTKTHKGKKMNYICKVEPTRIQTISGSITLLDGLTDIFKGTAVGTTAGRIIIELILIKAE</sequence>
<dbReference type="EMBL" id="MN741031">
    <property type="protein sequence ID" value="QHU23520.1"/>
    <property type="molecule type" value="Genomic_DNA"/>
</dbReference>
<reference evidence="1" key="1">
    <citation type="journal article" date="2020" name="Nature">
        <title>Giant virus diversity and host interactions through global metagenomics.</title>
        <authorList>
            <person name="Schulz F."/>
            <person name="Roux S."/>
            <person name="Paez-Espino D."/>
            <person name="Jungbluth S."/>
            <person name="Walsh D.A."/>
            <person name="Denef V.J."/>
            <person name="McMahon K.D."/>
            <person name="Konstantinidis K.T."/>
            <person name="Eloe-Fadrosh E.A."/>
            <person name="Kyrpides N.C."/>
            <person name="Woyke T."/>
        </authorList>
    </citation>
    <scope>NUCLEOTIDE SEQUENCE</scope>
    <source>
        <strain evidence="1">GVMAG-S-ERX555907-94</strain>
    </source>
</reference>
<dbReference type="AlphaFoldDB" id="A0A6C0L3V5"/>
<evidence type="ECO:0000313" key="1">
    <source>
        <dbReference type="EMBL" id="QHU23520.1"/>
    </source>
</evidence>
<protein>
    <submittedName>
        <fullName evidence="1">Uncharacterized protein</fullName>
    </submittedName>
</protein>
<accession>A0A6C0L3V5</accession>
<organism evidence="1">
    <name type="scientific">viral metagenome</name>
    <dbReference type="NCBI Taxonomy" id="1070528"/>
    <lineage>
        <taxon>unclassified sequences</taxon>
        <taxon>metagenomes</taxon>
        <taxon>organismal metagenomes</taxon>
    </lineage>
</organism>